<gene>
    <name evidence="1" type="ORF">GK091_11005</name>
</gene>
<keyword evidence="1" id="KW-0808">Transferase</keyword>
<dbReference type="InterPro" id="IPR043519">
    <property type="entry name" value="NT_sf"/>
</dbReference>
<protein>
    <submittedName>
        <fullName evidence="1">Aminoglycoside 6-adenylyltransferase</fullName>
    </submittedName>
</protein>
<reference evidence="1 2" key="1">
    <citation type="submission" date="2020-02" db="EMBL/GenBank/DDBJ databases">
        <title>Draft genome sequence of two Spirosoma agri KCTC 52727 and Spirosoma terrae KCTC 52035.</title>
        <authorList>
            <person name="Rojas J."/>
            <person name="Ambika Manirajan B."/>
            <person name="Ratering S."/>
            <person name="Suarez C."/>
            <person name="Schnell S."/>
        </authorList>
    </citation>
    <scope>NUCLEOTIDE SEQUENCE [LARGE SCALE GENOMIC DNA]</scope>
    <source>
        <strain evidence="1 2">KCTC 52727</strain>
    </source>
</reference>
<organism evidence="1 2">
    <name type="scientific">Spirosoma agri</name>
    <dbReference type="NCBI Taxonomy" id="1987381"/>
    <lineage>
        <taxon>Bacteria</taxon>
        <taxon>Pseudomonadati</taxon>
        <taxon>Bacteroidota</taxon>
        <taxon>Cytophagia</taxon>
        <taxon>Cytophagales</taxon>
        <taxon>Cytophagaceae</taxon>
        <taxon>Spirosoma</taxon>
    </lineage>
</organism>
<dbReference type="InterPro" id="IPR007530">
    <property type="entry name" value="Aminoglycoside_adenylylTfrase"/>
</dbReference>
<dbReference type="GO" id="GO:0016779">
    <property type="term" value="F:nucleotidyltransferase activity"/>
    <property type="evidence" value="ECO:0007669"/>
    <property type="project" value="UniProtKB-KW"/>
</dbReference>
<comment type="caution">
    <text evidence="1">The sequence shown here is derived from an EMBL/GenBank/DDBJ whole genome shotgun (WGS) entry which is preliminary data.</text>
</comment>
<sequence length="114" mass="13195">MRRQNLHLLIDLGVQKDGLYLVELLPMMRSEAQIKSLLLDFARNEERIRAVLLNGSRANSTIFKNEYQDFDVVYVVKALDDFTKNHQWIDALGETVITQLPDQMVIGETKMESK</sequence>
<dbReference type="AlphaFoldDB" id="A0A6M0IKE7"/>
<dbReference type="Gene3D" id="3.30.460.10">
    <property type="entry name" value="Beta Polymerase, domain 2"/>
    <property type="match status" value="1"/>
</dbReference>
<dbReference type="SUPFAM" id="SSF81301">
    <property type="entry name" value="Nucleotidyltransferase"/>
    <property type="match status" value="1"/>
</dbReference>
<name>A0A6M0IKE7_9BACT</name>
<dbReference type="Pfam" id="PF04439">
    <property type="entry name" value="Adenyl_transf"/>
    <property type="match status" value="1"/>
</dbReference>
<proteinExistence type="predicted"/>
<keyword evidence="1" id="KW-0548">Nucleotidyltransferase</keyword>
<dbReference type="Proteomes" id="UP000477386">
    <property type="component" value="Unassembled WGS sequence"/>
</dbReference>
<evidence type="ECO:0000313" key="1">
    <source>
        <dbReference type="EMBL" id="NEU67413.1"/>
    </source>
</evidence>
<evidence type="ECO:0000313" key="2">
    <source>
        <dbReference type="Proteomes" id="UP000477386"/>
    </source>
</evidence>
<keyword evidence="2" id="KW-1185">Reference proteome</keyword>
<dbReference type="RefSeq" id="WP_164037350.1">
    <property type="nucleotide sequence ID" value="NZ_JAAGNZ010000001.1"/>
</dbReference>
<accession>A0A6M0IKE7</accession>
<dbReference type="EMBL" id="JAAGNZ010000001">
    <property type="protein sequence ID" value="NEU67413.1"/>
    <property type="molecule type" value="Genomic_DNA"/>
</dbReference>